<organism evidence="1 2">
    <name type="scientific">Candidatus Komeilibacteria bacterium RIFCSPLOWO2_01_FULL_52_15</name>
    <dbReference type="NCBI Taxonomy" id="1798551"/>
    <lineage>
        <taxon>Bacteria</taxon>
        <taxon>Candidatus Komeiliibacteriota</taxon>
    </lineage>
</organism>
<evidence type="ECO:0000313" key="2">
    <source>
        <dbReference type="Proteomes" id="UP000178248"/>
    </source>
</evidence>
<dbReference type="Proteomes" id="UP000178248">
    <property type="component" value="Unassembled WGS sequence"/>
</dbReference>
<proteinExistence type="predicted"/>
<accession>A0A1G2BT95</accession>
<evidence type="ECO:0000313" key="1">
    <source>
        <dbReference type="EMBL" id="OGY91799.1"/>
    </source>
</evidence>
<comment type="caution">
    <text evidence="1">The sequence shown here is derived from an EMBL/GenBank/DDBJ whole genome shotgun (WGS) entry which is preliminary data.</text>
</comment>
<reference evidence="1 2" key="1">
    <citation type="journal article" date="2016" name="Nat. Commun.">
        <title>Thousands of microbial genomes shed light on interconnected biogeochemical processes in an aquifer system.</title>
        <authorList>
            <person name="Anantharaman K."/>
            <person name="Brown C.T."/>
            <person name="Hug L.A."/>
            <person name="Sharon I."/>
            <person name="Castelle C.J."/>
            <person name="Probst A.J."/>
            <person name="Thomas B.C."/>
            <person name="Singh A."/>
            <person name="Wilkins M.J."/>
            <person name="Karaoz U."/>
            <person name="Brodie E.L."/>
            <person name="Williams K.H."/>
            <person name="Hubbard S.S."/>
            <person name="Banfield J.F."/>
        </authorList>
    </citation>
    <scope>NUCLEOTIDE SEQUENCE [LARGE SCALE GENOMIC DNA]</scope>
</reference>
<protein>
    <submittedName>
        <fullName evidence="1">Uncharacterized protein</fullName>
    </submittedName>
</protein>
<dbReference type="STRING" id="1798551.A3B30_00440"/>
<dbReference type="EMBL" id="MHKM01000011">
    <property type="protein sequence ID" value="OGY91799.1"/>
    <property type="molecule type" value="Genomic_DNA"/>
</dbReference>
<name>A0A1G2BT95_9BACT</name>
<sequence length="76" mass="8718">MHGHNDFALYEKLKTTVSAGLTESDALQFLAVLSISEYERLIEIFKGQETGFPEPTRKKMVTILERLLFAKRSKPF</sequence>
<gene>
    <name evidence="1" type="ORF">A3B30_00440</name>
</gene>
<dbReference type="AlphaFoldDB" id="A0A1G2BT95"/>